<dbReference type="InterPro" id="IPR024992">
    <property type="entry name" value="DUF3891"/>
</dbReference>
<organism evidence="1">
    <name type="scientific">uncultured Rubrobacteraceae bacterium</name>
    <dbReference type="NCBI Taxonomy" id="349277"/>
    <lineage>
        <taxon>Bacteria</taxon>
        <taxon>Bacillati</taxon>
        <taxon>Actinomycetota</taxon>
        <taxon>Rubrobacteria</taxon>
        <taxon>Rubrobacterales</taxon>
        <taxon>Rubrobacteraceae</taxon>
        <taxon>environmental samples</taxon>
    </lineage>
</organism>
<protein>
    <recommendedName>
        <fullName evidence="2">DUF3891 family protein</fullName>
    </recommendedName>
</protein>
<name>A0A6J4U3X3_9ACTN</name>
<evidence type="ECO:0008006" key="2">
    <source>
        <dbReference type="Google" id="ProtNLM"/>
    </source>
</evidence>
<reference evidence="1" key="1">
    <citation type="submission" date="2020-02" db="EMBL/GenBank/DDBJ databases">
        <authorList>
            <person name="Meier V. D."/>
        </authorList>
    </citation>
    <scope>NUCLEOTIDE SEQUENCE</scope>
    <source>
        <strain evidence="1">AVDCRST_MAG05</strain>
    </source>
</reference>
<dbReference type="AlphaFoldDB" id="A0A6J4U3X3"/>
<accession>A0A6J4U3X3</accession>
<sequence>MRVIVRERVDSFVLVEQHEHALVSGEFARRWVEEPVPAGPTLYAVENHDVGWREPDREVHWNEASGRPHSFVDHPLGPKLEAWRQGIEWVEAREAYAGLLCSLHYARFVQGSENPAEVEFREREAARQERLRLGVSPAELENLERNFRFLRLCDGLSLYLFLYGPGEPGYPPPTPEGFEFDGTRFDLVWEDREHVRLEPFALTGPFEVSVPYREVGRDRRLLGEGRIRILVSG</sequence>
<evidence type="ECO:0000313" key="1">
    <source>
        <dbReference type="EMBL" id="CAA9537734.1"/>
    </source>
</evidence>
<proteinExistence type="predicted"/>
<dbReference type="EMBL" id="CADCVM010000535">
    <property type="protein sequence ID" value="CAA9537734.1"/>
    <property type="molecule type" value="Genomic_DNA"/>
</dbReference>
<dbReference type="Pfam" id="PF13030">
    <property type="entry name" value="DUF3891"/>
    <property type="match status" value="1"/>
</dbReference>
<gene>
    <name evidence="1" type="ORF">AVDCRST_MAG05-5054</name>
</gene>